<dbReference type="EMBL" id="JBHTAB010000008">
    <property type="protein sequence ID" value="MFC7130577.1"/>
    <property type="molecule type" value="Genomic_DNA"/>
</dbReference>
<comment type="caution">
    <text evidence="3">The sequence shown here is derived from an EMBL/GenBank/DDBJ whole genome shotgun (WGS) entry which is preliminary data.</text>
</comment>
<feature type="compositionally biased region" description="Low complexity" evidence="1">
    <location>
        <begin position="63"/>
        <end position="82"/>
    </location>
</feature>
<feature type="compositionally biased region" description="Polar residues" evidence="1">
    <location>
        <begin position="21"/>
        <end position="36"/>
    </location>
</feature>
<name>A0ABD5XQE2_9EURY</name>
<dbReference type="RefSeq" id="WP_390245945.1">
    <property type="nucleotide sequence ID" value="NZ_JBHTAB010000008.1"/>
</dbReference>
<dbReference type="AlphaFoldDB" id="A0ABD5XQE2"/>
<feature type="region of interest" description="Disordered" evidence="1">
    <location>
        <begin position="21"/>
        <end position="88"/>
    </location>
</feature>
<feature type="domain" description="Ig-like" evidence="2">
    <location>
        <begin position="102"/>
        <end position="176"/>
    </location>
</feature>
<evidence type="ECO:0000256" key="1">
    <source>
        <dbReference type="SAM" id="MobiDB-lite"/>
    </source>
</evidence>
<evidence type="ECO:0000313" key="3">
    <source>
        <dbReference type="EMBL" id="MFC7130577.1"/>
    </source>
</evidence>
<protein>
    <recommendedName>
        <fullName evidence="2">Ig-like domain-containing protein</fullName>
    </recommendedName>
</protein>
<evidence type="ECO:0000313" key="4">
    <source>
        <dbReference type="Proteomes" id="UP001596460"/>
    </source>
</evidence>
<accession>A0ABD5XQE2</accession>
<reference evidence="3 4" key="1">
    <citation type="journal article" date="2019" name="Int. J. Syst. Evol. Microbiol.">
        <title>The Global Catalogue of Microorganisms (GCM) 10K type strain sequencing project: providing services to taxonomists for standard genome sequencing and annotation.</title>
        <authorList>
            <consortium name="The Broad Institute Genomics Platform"/>
            <consortium name="The Broad Institute Genome Sequencing Center for Infectious Disease"/>
            <person name="Wu L."/>
            <person name="Ma J."/>
        </authorList>
    </citation>
    <scope>NUCLEOTIDE SEQUENCE [LARGE SCALE GENOMIC DNA]</scope>
    <source>
        <strain evidence="3 4">DSM 26526</strain>
    </source>
</reference>
<dbReference type="Proteomes" id="UP001596460">
    <property type="component" value="Unassembled WGS sequence"/>
</dbReference>
<keyword evidence="4" id="KW-1185">Reference proteome</keyword>
<sequence>MVSRRTVLKWCILGLSMSFSGCTEQNEPDTTSSDTGSEIPPSPSMPSCESSNSTGGRQTKPPSNNSATQTTQTISSDSDGTGTPYGTNTETILEIRNFDSEPHTVWITVDEGDERTFESWVALCPGEDKILLYPEATEPLTIYVKVANDEEFRATWEVSGKGEIGGILIENDGEVRFLPYFEE</sequence>
<gene>
    <name evidence="3" type="ORF">ACFQI8_14395</name>
</gene>
<dbReference type="PROSITE" id="PS51257">
    <property type="entry name" value="PROKAR_LIPOPROTEIN"/>
    <property type="match status" value="1"/>
</dbReference>
<dbReference type="InterPro" id="IPR058929">
    <property type="entry name" value="Ig_halo"/>
</dbReference>
<proteinExistence type="predicted"/>
<evidence type="ECO:0000259" key="2">
    <source>
        <dbReference type="Pfam" id="PF25942"/>
    </source>
</evidence>
<dbReference type="Pfam" id="PF25942">
    <property type="entry name" value="Ig_halo"/>
    <property type="match status" value="1"/>
</dbReference>
<organism evidence="3 4">
    <name type="scientific">Haloferax chudinovii</name>
    <dbReference type="NCBI Taxonomy" id="1109010"/>
    <lineage>
        <taxon>Archaea</taxon>
        <taxon>Methanobacteriati</taxon>
        <taxon>Methanobacteriota</taxon>
        <taxon>Stenosarchaea group</taxon>
        <taxon>Halobacteria</taxon>
        <taxon>Halobacteriales</taxon>
        <taxon>Haloferacaceae</taxon>
        <taxon>Haloferax</taxon>
    </lineage>
</organism>